<evidence type="ECO:0000256" key="5">
    <source>
        <dbReference type="ARBA" id="ARBA00022723"/>
    </source>
</evidence>
<accession>A0A8T0RR71</accession>
<gene>
    <name evidence="15" type="ORF">PVAP13_5NG135900</name>
</gene>
<keyword evidence="8" id="KW-0862">Zinc</keyword>
<evidence type="ECO:0000256" key="13">
    <source>
        <dbReference type="SAM" id="MobiDB-lite"/>
    </source>
</evidence>
<feature type="domain" description="Nucleoplasmin-like" evidence="14">
    <location>
        <begin position="130"/>
        <end position="218"/>
    </location>
</feature>
<dbReference type="GO" id="GO:0005730">
    <property type="term" value="C:nucleolus"/>
    <property type="evidence" value="ECO:0007669"/>
    <property type="project" value="UniProtKB-SubCell"/>
</dbReference>
<feature type="compositionally biased region" description="Basic and acidic residues" evidence="13">
    <location>
        <begin position="315"/>
        <end position="332"/>
    </location>
</feature>
<protein>
    <recommendedName>
        <fullName evidence="14">Nucleoplasmin-like domain-containing protein</fullName>
    </recommendedName>
</protein>
<dbReference type="InterPro" id="IPR041232">
    <property type="entry name" value="NPL"/>
</dbReference>
<organism evidence="15 16">
    <name type="scientific">Panicum virgatum</name>
    <name type="common">Blackwell switchgrass</name>
    <dbReference type="NCBI Taxonomy" id="38727"/>
    <lineage>
        <taxon>Eukaryota</taxon>
        <taxon>Viridiplantae</taxon>
        <taxon>Streptophyta</taxon>
        <taxon>Embryophyta</taxon>
        <taxon>Tracheophyta</taxon>
        <taxon>Spermatophyta</taxon>
        <taxon>Magnoliopsida</taxon>
        <taxon>Liliopsida</taxon>
        <taxon>Poales</taxon>
        <taxon>Poaceae</taxon>
        <taxon>PACMAD clade</taxon>
        <taxon>Panicoideae</taxon>
        <taxon>Panicodae</taxon>
        <taxon>Paniceae</taxon>
        <taxon>Panicinae</taxon>
        <taxon>Panicum</taxon>
        <taxon>Panicum sect. Hiantes</taxon>
    </lineage>
</organism>
<comment type="caution">
    <text evidence="15">The sequence shown here is derived from an EMBL/GenBank/DDBJ whole genome shotgun (WGS) entry which is preliminary data.</text>
</comment>
<keyword evidence="9" id="KW-0156">Chromatin regulator</keyword>
<feature type="compositionally biased region" description="Acidic residues" evidence="13">
    <location>
        <begin position="304"/>
        <end position="314"/>
    </location>
</feature>
<comment type="subcellular location">
    <subcellularLocation>
        <location evidence="1">Nucleus</location>
        <location evidence="1">Nucleolus</location>
    </subcellularLocation>
</comment>
<feature type="compositionally biased region" description="Basic and acidic residues" evidence="13">
    <location>
        <begin position="351"/>
        <end position="364"/>
    </location>
</feature>
<keyword evidence="10" id="KW-0805">Transcription regulation</keyword>
<dbReference type="GO" id="GO:0016787">
    <property type="term" value="F:hydrolase activity"/>
    <property type="evidence" value="ECO:0007669"/>
    <property type="project" value="UniProtKB-KW"/>
</dbReference>
<feature type="domain" description="Nucleoplasmin-like" evidence="14">
    <location>
        <begin position="7"/>
        <end position="71"/>
    </location>
</feature>
<evidence type="ECO:0000259" key="14">
    <source>
        <dbReference type="Pfam" id="PF17800"/>
    </source>
</evidence>
<comment type="similarity">
    <text evidence="2">Belongs to the histone deacetylase HD2 family.</text>
</comment>
<evidence type="ECO:0000256" key="7">
    <source>
        <dbReference type="ARBA" id="ARBA00022801"/>
    </source>
</evidence>
<evidence type="ECO:0000256" key="12">
    <source>
        <dbReference type="ARBA" id="ARBA00023242"/>
    </source>
</evidence>
<feature type="region of interest" description="Disordered" evidence="13">
    <location>
        <begin position="264"/>
        <end position="380"/>
    </location>
</feature>
<keyword evidence="3" id="KW-0678">Repressor</keyword>
<reference evidence="15" key="1">
    <citation type="submission" date="2020-05" db="EMBL/GenBank/DDBJ databases">
        <title>WGS assembly of Panicum virgatum.</title>
        <authorList>
            <person name="Lovell J.T."/>
            <person name="Jenkins J."/>
            <person name="Shu S."/>
            <person name="Juenger T.E."/>
            <person name="Schmutz J."/>
        </authorList>
    </citation>
    <scope>NUCLEOTIDE SEQUENCE</scope>
    <source>
        <strain evidence="15">AP13</strain>
    </source>
</reference>
<proteinExistence type="inferred from homology"/>
<dbReference type="GO" id="GO:0006325">
    <property type="term" value="P:chromatin organization"/>
    <property type="evidence" value="ECO:0007669"/>
    <property type="project" value="UniProtKB-KW"/>
</dbReference>
<dbReference type="Gene3D" id="2.60.120.340">
    <property type="entry name" value="Nucleoplasmin core domain"/>
    <property type="match status" value="2"/>
</dbReference>
<evidence type="ECO:0000256" key="10">
    <source>
        <dbReference type="ARBA" id="ARBA00023015"/>
    </source>
</evidence>
<name>A0A8T0RR71_PANVG</name>
<keyword evidence="7" id="KW-0378">Hydrolase</keyword>
<dbReference type="EMBL" id="CM029046">
    <property type="protein sequence ID" value="KAG2587348.1"/>
    <property type="molecule type" value="Genomic_DNA"/>
</dbReference>
<evidence type="ECO:0000313" key="16">
    <source>
        <dbReference type="Proteomes" id="UP000823388"/>
    </source>
</evidence>
<evidence type="ECO:0000256" key="1">
    <source>
        <dbReference type="ARBA" id="ARBA00004604"/>
    </source>
</evidence>
<keyword evidence="11" id="KW-0804">Transcription</keyword>
<keyword evidence="5" id="KW-0479">Metal-binding</keyword>
<evidence type="ECO:0000256" key="8">
    <source>
        <dbReference type="ARBA" id="ARBA00022833"/>
    </source>
</evidence>
<keyword evidence="4" id="KW-0597">Phosphoprotein</keyword>
<dbReference type="AlphaFoldDB" id="A0A8T0RR71"/>
<dbReference type="GO" id="GO:0008270">
    <property type="term" value="F:zinc ion binding"/>
    <property type="evidence" value="ECO:0007669"/>
    <property type="project" value="UniProtKB-KW"/>
</dbReference>
<evidence type="ECO:0000256" key="11">
    <source>
        <dbReference type="ARBA" id="ARBA00023163"/>
    </source>
</evidence>
<dbReference type="FunFam" id="2.60.120.340:FF:000004">
    <property type="entry name" value="Histone deacetylase HDT1"/>
    <property type="match status" value="1"/>
</dbReference>
<evidence type="ECO:0000256" key="4">
    <source>
        <dbReference type="ARBA" id="ARBA00022553"/>
    </source>
</evidence>
<dbReference type="Proteomes" id="UP000823388">
    <property type="component" value="Chromosome 5N"/>
</dbReference>
<evidence type="ECO:0000256" key="2">
    <source>
        <dbReference type="ARBA" id="ARBA00006673"/>
    </source>
</evidence>
<evidence type="ECO:0000256" key="6">
    <source>
        <dbReference type="ARBA" id="ARBA00022771"/>
    </source>
</evidence>
<evidence type="ECO:0000256" key="9">
    <source>
        <dbReference type="ARBA" id="ARBA00022853"/>
    </source>
</evidence>
<keyword evidence="16" id="KW-1185">Reference proteome</keyword>
<keyword evidence="12" id="KW-0539">Nucleus</keyword>
<feature type="compositionally biased region" description="Acidic residues" evidence="13">
    <location>
        <begin position="273"/>
        <end position="296"/>
    </location>
</feature>
<dbReference type="Pfam" id="PF17800">
    <property type="entry name" value="NPL"/>
    <property type="match status" value="2"/>
</dbReference>
<evidence type="ECO:0000256" key="3">
    <source>
        <dbReference type="ARBA" id="ARBA00022491"/>
    </source>
</evidence>
<sequence length="380" mass="42217">MVMFSTSQVALGETKKGCENVVVYVEVNDKKLVLGTPSVEEHPQIMCDLRFEKDFVLSHNSSNTSVFVCGYKKKVPMFEFDSSKDVINSDEELEPDEIPLLNDEIASKGEDADGQLPSIYLGSTWNAMEFWGEELKPGSKVSFNTGQGYVIHLSQAALGEIKKGSENVVVYVEVNDKKLVLGTMSVEKHPQIMCDLIFEKDFEQSHSSKTTSVFLCGYRSPIPIIGYPFHMYFTSNSGEDEISSNEELETDEILMKNDKTKVSVMDGKNDKQDVDDDFTDDSDSEMSEDESIDEETSSGANVTDDSEDETEDLEEQRSTQKKPEVVSKKRVSETMTPSSKKAKAEPSGQRTGDKKTPAEQDSKTPADQCGKTLATDNRVS</sequence>
<evidence type="ECO:0000313" key="15">
    <source>
        <dbReference type="EMBL" id="KAG2587348.1"/>
    </source>
</evidence>
<keyword evidence="6" id="KW-0863">Zinc-finger</keyword>